<protein>
    <recommendedName>
        <fullName evidence="3">PD-(D/E)XK nuclease family transposase</fullName>
    </recommendedName>
</protein>
<sequence length="289" mass="33190">MAIHTSEAVRKKFEDALASFCLLDDPFMTVVFQDSLACVDLVIQIILGNPNLHATKVITQDTLKNLHGHSVRLDIHAIADGQEFNIEIQRAAVGAARRRARYNSSIIDAAALSAGEDYERLPETYVIFITETDVLGRDLPIYHVQRTIRETQETFDDGSHIIYVNSSVMDDTPLGRLMHDFRCKRVEEMHYDVLKERAERFKDEAKGVVKMSSNPLWDEFVRAYDEEMRDKVSEKVRQEVSAEVRKEVSEKERVFSIKKIMEKFRVSAESAMDTLAIPESEWARYKAML</sequence>
<evidence type="ECO:0008006" key="3">
    <source>
        <dbReference type="Google" id="ProtNLM"/>
    </source>
</evidence>
<name>A0ABN0T0R0_9FIRM</name>
<accession>A0ABN0T0R0</accession>
<dbReference type="EMBL" id="BAAACR010000005">
    <property type="protein sequence ID" value="GAA0208529.1"/>
    <property type="molecule type" value="Genomic_DNA"/>
</dbReference>
<reference evidence="1 2" key="1">
    <citation type="journal article" date="2019" name="Int. J. Syst. Evol. Microbiol.">
        <title>The Global Catalogue of Microorganisms (GCM) 10K type strain sequencing project: providing services to taxonomists for standard genome sequencing and annotation.</title>
        <authorList>
            <consortium name="The Broad Institute Genomics Platform"/>
            <consortium name="The Broad Institute Genome Sequencing Center for Infectious Disease"/>
            <person name="Wu L."/>
            <person name="Ma J."/>
        </authorList>
    </citation>
    <scope>NUCLEOTIDE SEQUENCE [LARGE SCALE GENOMIC DNA]</scope>
    <source>
        <strain evidence="1 2">JCM 8542</strain>
    </source>
</reference>
<evidence type="ECO:0000313" key="1">
    <source>
        <dbReference type="EMBL" id="GAA0208529.1"/>
    </source>
</evidence>
<proteinExistence type="predicted"/>
<dbReference type="Pfam" id="PF12784">
    <property type="entry name" value="PDDEXK_2"/>
    <property type="match status" value="1"/>
</dbReference>
<gene>
    <name evidence="1" type="ORF">GCM10008919_09880</name>
</gene>
<dbReference type="RefSeq" id="WP_304987103.1">
    <property type="nucleotide sequence ID" value="NZ_BAAACR010000005.1"/>
</dbReference>
<comment type="caution">
    <text evidence="1">The sequence shown here is derived from an EMBL/GenBank/DDBJ whole genome shotgun (WGS) entry which is preliminary data.</text>
</comment>
<dbReference type="Proteomes" id="UP001500399">
    <property type="component" value="Unassembled WGS sequence"/>
</dbReference>
<keyword evidence="2" id="KW-1185">Reference proteome</keyword>
<evidence type="ECO:0000313" key="2">
    <source>
        <dbReference type="Proteomes" id="UP001500399"/>
    </source>
</evidence>
<organism evidence="1 2">
    <name type="scientific">Selenomonas dianae</name>
    <dbReference type="NCBI Taxonomy" id="135079"/>
    <lineage>
        <taxon>Bacteria</taxon>
        <taxon>Bacillati</taxon>
        <taxon>Bacillota</taxon>
        <taxon>Negativicutes</taxon>
        <taxon>Selenomonadales</taxon>
        <taxon>Selenomonadaceae</taxon>
        <taxon>Selenomonas</taxon>
    </lineage>
</organism>